<evidence type="ECO:0000313" key="2">
    <source>
        <dbReference type="EMBL" id="ERN04954.1"/>
    </source>
</evidence>
<organism evidence="2 3">
    <name type="scientific">Amborella trichopoda</name>
    <dbReference type="NCBI Taxonomy" id="13333"/>
    <lineage>
        <taxon>Eukaryota</taxon>
        <taxon>Viridiplantae</taxon>
        <taxon>Streptophyta</taxon>
        <taxon>Embryophyta</taxon>
        <taxon>Tracheophyta</taxon>
        <taxon>Spermatophyta</taxon>
        <taxon>Magnoliopsida</taxon>
        <taxon>Amborellales</taxon>
        <taxon>Amborellaceae</taxon>
        <taxon>Amborella</taxon>
    </lineage>
</organism>
<sequence length="155" mass="17633">MKRDVRRRAKDRDGDSSQPGWRRVEVEKKMGGLGLTVVAAWTAEWAREREQQLATEEDHRRGSRKVASERLRDVRTSAAKEVEDMVMVLRKKMERRRQAAAAWCMGTRDERNREGGRLGCNGEGGGDGRNTSCNCREWIVSQWNLSKDGAKEKGG</sequence>
<gene>
    <name evidence="2" type="ORF">AMTR_s00080p00151530</name>
</gene>
<dbReference type="EMBL" id="KI394095">
    <property type="protein sequence ID" value="ERN04954.1"/>
    <property type="molecule type" value="Genomic_DNA"/>
</dbReference>
<evidence type="ECO:0000313" key="3">
    <source>
        <dbReference type="Proteomes" id="UP000017836"/>
    </source>
</evidence>
<evidence type="ECO:0000256" key="1">
    <source>
        <dbReference type="SAM" id="MobiDB-lite"/>
    </source>
</evidence>
<proteinExistence type="predicted"/>
<dbReference type="Gramene" id="ERN04954">
    <property type="protein sequence ID" value="ERN04954"/>
    <property type="gene ID" value="AMTR_s00080p00151530"/>
</dbReference>
<dbReference type="Proteomes" id="UP000017836">
    <property type="component" value="Unassembled WGS sequence"/>
</dbReference>
<protein>
    <submittedName>
        <fullName evidence="2">Uncharacterized protein</fullName>
    </submittedName>
</protein>
<dbReference type="AlphaFoldDB" id="W1PB70"/>
<reference evidence="3" key="1">
    <citation type="journal article" date="2013" name="Science">
        <title>The Amborella genome and the evolution of flowering plants.</title>
        <authorList>
            <consortium name="Amborella Genome Project"/>
        </authorList>
    </citation>
    <scope>NUCLEOTIDE SEQUENCE [LARGE SCALE GENOMIC DNA]</scope>
</reference>
<feature type="region of interest" description="Disordered" evidence="1">
    <location>
        <begin position="49"/>
        <end position="72"/>
    </location>
</feature>
<keyword evidence="3" id="KW-1185">Reference proteome</keyword>
<accession>W1PB70</accession>
<dbReference type="HOGENOM" id="CLU_1697890_0_0_1"/>
<name>W1PB70_AMBTC</name>
<feature type="region of interest" description="Disordered" evidence="1">
    <location>
        <begin position="1"/>
        <end position="25"/>
    </location>
</feature>